<evidence type="ECO:0000256" key="1">
    <source>
        <dbReference type="SAM" id="Phobius"/>
    </source>
</evidence>
<protein>
    <recommendedName>
        <fullName evidence="4">Carotenoid biosynthesis protein</fullName>
    </recommendedName>
</protein>
<evidence type="ECO:0000313" key="2">
    <source>
        <dbReference type="EMBL" id="MCW1887646.1"/>
    </source>
</evidence>
<keyword evidence="1" id="KW-1133">Transmembrane helix</keyword>
<organism evidence="2 3">
    <name type="scientific">Luteolibacter flavescens</name>
    <dbReference type="NCBI Taxonomy" id="1859460"/>
    <lineage>
        <taxon>Bacteria</taxon>
        <taxon>Pseudomonadati</taxon>
        <taxon>Verrucomicrobiota</taxon>
        <taxon>Verrucomicrobiia</taxon>
        <taxon>Verrucomicrobiales</taxon>
        <taxon>Verrucomicrobiaceae</taxon>
        <taxon>Luteolibacter</taxon>
    </lineage>
</organism>
<keyword evidence="3" id="KW-1185">Reference proteome</keyword>
<sequence length="235" mass="26541">MSEPTGMTREAPWRAGLRAVRANVLPGLLVQGAMVTLLVLYYFHPPARGFFLRLAETKAAWGFGYSILAAAIAGAVVPELLRIVINQRGRLQAKNFRELLFTIPFWGGMGFVVDVFYRGQALWFGDEPIASVVIPQVLVDQFLYNPLFAAPVTVWLFAWKNRGYRMSREFFTASYYRDHVVPALLATWGVWIPVVTVLYLLPEPVQIPLFSLALSLWAILYAWMSEDQARRVGGE</sequence>
<dbReference type="RefSeq" id="WP_264503602.1">
    <property type="nucleotide sequence ID" value="NZ_JAPDDS010000020.1"/>
</dbReference>
<feature type="transmembrane region" description="Helical" evidence="1">
    <location>
        <begin position="20"/>
        <end position="43"/>
    </location>
</feature>
<feature type="transmembrane region" description="Helical" evidence="1">
    <location>
        <begin position="63"/>
        <end position="84"/>
    </location>
</feature>
<gene>
    <name evidence="2" type="ORF">OKA04_23110</name>
</gene>
<evidence type="ECO:0008006" key="4">
    <source>
        <dbReference type="Google" id="ProtNLM"/>
    </source>
</evidence>
<keyword evidence="1" id="KW-0812">Transmembrane</keyword>
<comment type="caution">
    <text evidence="2">The sequence shown here is derived from an EMBL/GenBank/DDBJ whole genome shotgun (WGS) entry which is preliminary data.</text>
</comment>
<dbReference type="EMBL" id="JAPDDS010000020">
    <property type="protein sequence ID" value="MCW1887646.1"/>
    <property type="molecule type" value="Genomic_DNA"/>
</dbReference>
<feature type="transmembrane region" description="Helical" evidence="1">
    <location>
        <begin position="96"/>
        <end position="117"/>
    </location>
</feature>
<reference evidence="2 3" key="1">
    <citation type="submission" date="2022-10" db="EMBL/GenBank/DDBJ databases">
        <title>Luteolibacter flavescens strain MCCC 1K03193, whole genome shotgun sequencing project.</title>
        <authorList>
            <person name="Zhao G."/>
            <person name="Shen L."/>
        </authorList>
    </citation>
    <scope>NUCLEOTIDE SEQUENCE [LARGE SCALE GENOMIC DNA]</scope>
    <source>
        <strain evidence="2 3">MCCC 1K03193</strain>
    </source>
</reference>
<feature type="transmembrane region" description="Helical" evidence="1">
    <location>
        <begin position="180"/>
        <end position="201"/>
    </location>
</feature>
<feature type="transmembrane region" description="Helical" evidence="1">
    <location>
        <begin position="207"/>
        <end position="224"/>
    </location>
</feature>
<keyword evidence="1" id="KW-0472">Membrane</keyword>
<accession>A0ABT3FWM3</accession>
<feature type="transmembrane region" description="Helical" evidence="1">
    <location>
        <begin position="142"/>
        <end position="159"/>
    </location>
</feature>
<evidence type="ECO:0000313" key="3">
    <source>
        <dbReference type="Proteomes" id="UP001207930"/>
    </source>
</evidence>
<name>A0ABT3FWM3_9BACT</name>
<proteinExistence type="predicted"/>
<dbReference type="Proteomes" id="UP001207930">
    <property type="component" value="Unassembled WGS sequence"/>
</dbReference>